<dbReference type="InterPro" id="IPR037171">
    <property type="entry name" value="NagB/RpiA_transferase-like"/>
</dbReference>
<evidence type="ECO:0000256" key="3">
    <source>
        <dbReference type="ARBA" id="ARBA00011643"/>
    </source>
</evidence>
<accession>A0A7J8JV83</accession>
<comment type="similarity">
    <text evidence="2">Belongs to the glucosamine/galactosamine-6-phosphate isomerase family.</text>
</comment>
<evidence type="ECO:0000256" key="1">
    <source>
        <dbReference type="ARBA" id="ARBA00004775"/>
    </source>
</evidence>
<comment type="subunit">
    <text evidence="3">Homohexamer.</text>
</comment>
<evidence type="ECO:0000256" key="9">
    <source>
        <dbReference type="ARBA" id="ARBA00033665"/>
    </source>
</evidence>
<dbReference type="Pfam" id="PF01182">
    <property type="entry name" value="Glucosamine_iso"/>
    <property type="match status" value="1"/>
</dbReference>
<dbReference type="GO" id="GO:0005975">
    <property type="term" value="P:carbohydrate metabolic process"/>
    <property type="evidence" value="ECO:0007669"/>
    <property type="project" value="InterPro"/>
</dbReference>
<dbReference type="GO" id="GO:0006048">
    <property type="term" value="P:UDP-N-acetylglucosamine biosynthetic process"/>
    <property type="evidence" value="ECO:0007669"/>
    <property type="project" value="UniProtKB-UniPathway"/>
</dbReference>
<keyword evidence="14" id="KW-1185">Reference proteome</keyword>
<comment type="catalytic activity">
    <reaction evidence="9">
        <text>alpha-D-glucosamine 6-phosphate + H2O = beta-D-fructose 6-phosphate + NH4(+)</text>
        <dbReference type="Rhea" id="RHEA:12172"/>
        <dbReference type="ChEBI" id="CHEBI:15377"/>
        <dbReference type="ChEBI" id="CHEBI:28938"/>
        <dbReference type="ChEBI" id="CHEBI:57634"/>
        <dbReference type="ChEBI" id="CHEBI:75989"/>
        <dbReference type="EC" id="3.5.99.6"/>
    </reaction>
    <physiologicalReaction direction="left-to-right" evidence="9">
        <dbReference type="Rhea" id="RHEA:12173"/>
    </physiologicalReaction>
    <physiologicalReaction direction="right-to-left" evidence="9">
        <dbReference type="Rhea" id="RHEA:12174"/>
    </physiologicalReaction>
</comment>
<dbReference type="GO" id="GO:0006043">
    <property type="term" value="P:glucosamine catabolic process"/>
    <property type="evidence" value="ECO:0007669"/>
    <property type="project" value="TreeGrafter"/>
</dbReference>
<dbReference type="PANTHER" id="PTHR11280:SF9">
    <property type="entry name" value="GLUCOSAMINE-6-PHOSPHATE ISOMERASE 2"/>
    <property type="match status" value="1"/>
</dbReference>
<evidence type="ECO:0000313" key="14">
    <source>
        <dbReference type="Proteomes" id="UP000550707"/>
    </source>
</evidence>
<dbReference type="GO" id="GO:0005737">
    <property type="term" value="C:cytoplasm"/>
    <property type="evidence" value="ECO:0007669"/>
    <property type="project" value="TreeGrafter"/>
</dbReference>
<dbReference type="SUPFAM" id="SSF100950">
    <property type="entry name" value="NagB/RpiA/CoA transferase-like"/>
    <property type="match status" value="1"/>
</dbReference>
<evidence type="ECO:0000256" key="8">
    <source>
        <dbReference type="ARBA" id="ARBA00023277"/>
    </source>
</evidence>
<evidence type="ECO:0000259" key="12">
    <source>
        <dbReference type="Pfam" id="PF01182"/>
    </source>
</evidence>
<proteinExistence type="inferred from homology"/>
<dbReference type="Gene3D" id="3.40.50.1360">
    <property type="match status" value="1"/>
</dbReference>
<reference evidence="13 14" key="1">
    <citation type="journal article" date="2020" name="Nature">
        <title>Six reference-quality genomes reveal evolution of bat adaptations.</title>
        <authorList>
            <person name="Jebb D."/>
            <person name="Huang Z."/>
            <person name="Pippel M."/>
            <person name="Hughes G.M."/>
            <person name="Lavrichenko K."/>
            <person name="Devanna P."/>
            <person name="Winkler S."/>
            <person name="Jermiin L.S."/>
            <person name="Skirmuntt E.C."/>
            <person name="Katzourakis A."/>
            <person name="Burkitt-Gray L."/>
            <person name="Ray D.A."/>
            <person name="Sullivan K.A.M."/>
            <person name="Roscito J.G."/>
            <person name="Kirilenko B.M."/>
            <person name="Davalos L.M."/>
            <person name="Corthals A.P."/>
            <person name="Power M.L."/>
            <person name="Jones G."/>
            <person name="Ransome R.D."/>
            <person name="Dechmann D.K.N."/>
            <person name="Locatelli A.G."/>
            <person name="Puechmaille S.J."/>
            <person name="Fedrigo O."/>
            <person name="Jarvis E.D."/>
            <person name="Hiller M."/>
            <person name="Vernes S.C."/>
            <person name="Myers E.W."/>
            <person name="Teeling E.C."/>
        </authorList>
    </citation>
    <scope>NUCLEOTIDE SEQUENCE [LARGE SCALE GENOMIC DNA]</scope>
    <source>
        <strain evidence="13">MMolMol1</strain>
        <tissue evidence="13">Muscle</tissue>
    </source>
</reference>
<evidence type="ECO:0000256" key="2">
    <source>
        <dbReference type="ARBA" id="ARBA00005526"/>
    </source>
</evidence>
<dbReference type="GO" id="GO:0004342">
    <property type="term" value="F:glucosamine-6-phosphate deaminase activity"/>
    <property type="evidence" value="ECO:0007669"/>
    <property type="project" value="UniProtKB-EC"/>
</dbReference>
<evidence type="ECO:0000256" key="7">
    <source>
        <dbReference type="ARBA" id="ARBA00023235"/>
    </source>
</evidence>
<dbReference type="GO" id="GO:0019262">
    <property type="term" value="P:N-acetylneuraminate catabolic process"/>
    <property type="evidence" value="ECO:0007669"/>
    <property type="project" value="TreeGrafter"/>
</dbReference>
<dbReference type="EMBL" id="JACASF010000001">
    <property type="protein sequence ID" value="KAF6500219.1"/>
    <property type="molecule type" value="Genomic_DNA"/>
</dbReference>
<evidence type="ECO:0000256" key="11">
    <source>
        <dbReference type="ARBA" id="ARBA00050059"/>
    </source>
</evidence>
<dbReference type="AlphaFoldDB" id="A0A7J8JV83"/>
<evidence type="ECO:0000256" key="10">
    <source>
        <dbReference type="ARBA" id="ARBA00050034"/>
    </source>
</evidence>
<dbReference type="PANTHER" id="PTHR11280">
    <property type="entry name" value="GLUCOSAMINE-6-PHOSPHATE ISOMERASE"/>
    <property type="match status" value="1"/>
</dbReference>
<protein>
    <recommendedName>
        <fullName evidence="10">Glucosamine-6-phosphate deaminase 2</fullName>
        <ecNumber evidence="4">3.5.99.6</ecNumber>
    </recommendedName>
    <alternativeName>
        <fullName evidence="11">Glucosamine-6-phosphate isomerase 2</fullName>
    </alternativeName>
</protein>
<dbReference type="InterPro" id="IPR004547">
    <property type="entry name" value="Glucosamine6P_isomerase"/>
</dbReference>
<organism evidence="13 14">
    <name type="scientific">Molossus molossus</name>
    <name type="common">Pallas' mastiff bat</name>
    <name type="synonym">Vespertilio molossus</name>
    <dbReference type="NCBI Taxonomy" id="27622"/>
    <lineage>
        <taxon>Eukaryota</taxon>
        <taxon>Metazoa</taxon>
        <taxon>Chordata</taxon>
        <taxon>Craniata</taxon>
        <taxon>Vertebrata</taxon>
        <taxon>Euteleostomi</taxon>
        <taxon>Mammalia</taxon>
        <taxon>Eutheria</taxon>
        <taxon>Laurasiatheria</taxon>
        <taxon>Chiroptera</taxon>
        <taxon>Yangochiroptera</taxon>
        <taxon>Molossidae</taxon>
        <taxon>Molossus</taxon>
    </lineage>
</organism>
<dbReference type="GO" id="GO:0042802">
    <property type="term" value="F:identical protein binding"/>
    <property type="evidence" value="ECO:0007669"/>
    <property type="project" value="TreeGrafter"/>
</dbReference>
<dbReference type="CDD" id="cd01399">
    <property type="entry name" value="GlcN6P_deaminase"/>
    <property type="match status" value="1"/>
</dbReference>
<keyword evidence="8" id="KW-0119">Carbohydrate metabolism</keyword>
<keyword evidence="6" id="KW-0175">Coiled coil</keyword>
<keyword evidence="7" id="KW-0413">Isomerase</keyword>
<evidence type="ECO:0000256" key="6">
    <source>
        <dbReference type="ARBA" id="ARBA00023054"/>
    </source>
</evidence>
<comment type="caution">
    <text evidence="13">The sequence shown here is derived from an EMBL/GenBank/DDBJ whole genome shotgun (WGS) entry which is preliminary data.</text>
</comment>
<sequence length="177" mass="20456">MRLVILDNYDLASEWAAKYICNRIIQFKPGKERYFTLGLPTGSTPLGCYKKLIEYHKNGDLSFKYVKTFNMDEYVGLPRHHPESYHSYMWNNFFKHIDIDPNNAHILDGNAEDLQAECDAFESKIKEAGGIDLFVGGHDPHHRRTQGICSLQSDRRRRQSHVDCLSFPAAPPNYFCV</sequence>
<feature type="domain" description="Glucosamine/galactosamine-6-phosphate isomerase" evidence="12">
    <location>
        <begin position="15"/>
        <end position="130"/>
    </location>
</feature>
<dbReference type="GO" id="GO:0016853">
    <property type="term" value="F:isomerase activity"/>
    <property type="evidence" value="ECO:0007669"/>
    <property type="project" value="UniProtKB-KW"/>
</dbReference>
<dbReference type="UniPathway" id="UPA00113">
    <property type="reaction ID" value="UER00528"/>
</dbReference>
<dbReference type="Proteomes" id="UP000550707">
    <property type="component" value="Unassembled WGS sequence"/>
</dbReference>
<comment type="pathway">
    <text evidence="1">Nucleotide-sugar biosynthesis; UDP-N-acetyl-alpha-D-glucosamine biosynthesis; alpha-D-glucosamine 6-phosphate from D-fructose 6-phosphate: step 1/1.</text>
</comment>
<name>A0A7J8JV83_MOLMO</name>
<dbReference type="GO" id="GO:0006046">
    <property type="term" value="P:N-acetylglucosamine catabolic process"/>
    <property type="evidence" value="ECO:0007669"/>
    <property type="project" value="TreeGrafter"/>
</dbReference>
<dbReference type="InterPro" id="IPR006148">
    <property type="entry name" value="Glc/Gal-6P_isomerase"/>
</dbReference>
<evidence type="ECO:0000256" key="5">
    <source>
        <dbReference type="ARBA" id="ARBA00022801"/>
    </source>
</evidence>
<keyword evidence="5" id="KW-0378">Hydrolase</keyword>
<evidence type="ECO:0000313" key="13">
    <source>
        <dbReference type="EMBL" id="KAF6500219.1"/>
    </source>
</evidence>
<dbReference type="EC" id="3.5.99.6" evidence="4"/>
<gene>
    <name evidence="13" type="ORF">HJG59_005781</name>
</gene>
<evidence type="ECO:0000256" key="4">
    <source>
        <dbReference type="ARBA" id="ARBA00012680"/>
    </source>
</evidence>